<dbReference type="InterPro" id="IPR049730">
    <property type="entry name" value="SNF2/RAD54-like_C"/>
</dbReference>
<sequence length="580" mass="63885">MLRSTSGSKKRGLASAKESNDVWNQLALATTSGTACQPALLSGGTLHAHQLQGLSWLLSLHNLDLNGILADEMGLGKTVQVIALIAHLIEAGKAAKPFLILVPASLVANWEAEFAAWAPSIQVVAYRGSAAEREEIFATQVRGRQGSSRRMQVLLTTYETFMHKLDCPRLSQLRWEYLIVDEGHRLKNAGCKLVREMKRYSVAHRLLLTGTPLQNNLDELWSLLNVLMPSLFNCMDDFHTWFSGPSGAAAESDHMQLDEEETLLVTHRLHQVLRPFILRRLKQAVASELPAKVERLVPCAASPYQKALIDMVMRSARGDSSGGDASTKTRHINNAVMELRNICNHPLLSRLHQPGSEAGLRTGSALPAMLQLCGKLDTLDRLLRKLVFGGHKVLIFSTMTRALDIVEEYLDWAGLDSMRLDGSTAAAERGPLVQAFNAPDSTIPIFLLSVRAGGMGLNLQAADTVIMYDTDWNPQIDLQAQARVHRLGQTKQVLILRLQTINSIESHVLAVADGKRVFADKSIDGGFFDGHTSAETRKQYLLNLLRESAADKLGSPSAREHLSDADIDALLDRRSRLQIS</sequence>
<comment type="subcellular location">
    <subcellularLocation>
        <location evidence="1">Nucleus</location>
    </subcellularLocation>
</comment>
<keyword evidence="7" id="KW-0175">Coiled coil</keyword>
<dbReference type="GO" id="GO:0005634">
    <property type="term" value="C:nucleus"/>
    <property type="evidence" value="ECO:0007669"/>
    <property type="project" value="UniProtKB-SubCell"/>
</dbReference>
<dbReference type="Gene3D" id="3.40.50.10810">
    <property type="entry name" value="Tandem AAA-ATPase domain"/>
    <property type="match status" value="1"/>
</dbReference>
<dbReference type="PANTHER" id="PTHR10799">
    <property type="entry name" value="SNF2/RAD54 HELICASE FAMILY"/>
    <property type="match status" value="1"/>
</dbReference>
<evidence type="ECO:0000313" key="12">
    <source>
        <dbReference type="Proteomes" id="UP001465755"/>
    </source>
</evidence>
<dbReference type="SMART" id="SM00487">
    <property type="entry name" value="DEXDc"/>
    <property type="match status" value="1"/>
</dbReference>
<dbReference type="InterPro" id="IPR000330">
    <property type="entry name" value="SNF2_N"/>
</dbReference>
<dbReference type="FunFam" id="3.40.50.10810:FF:000015">
    <property type="entry name" value="lymphoid-specific helicase isoform X1"/>
    <property type="match status" value="1"/>
</dbReference>
<dbReference type="AlphaFoldDB" id="A0AAW1NUS1"/>
<organism evidence="11 12">
    <name type="scientific">Symbiochloris irregularis</name>
    <dbReference type="NCBI Taxonomy" id="706552"/>
    <lineage>
        <taxon>Eukaryota</taxon>
        <taxon>Viridiplantae</taxon>
        <taxon>Chlorophyta</taxon>
        <taxon>core chlorophytes</taxon>
        <taxon>Trebouxiophyceae</taxon>
        <taxon>Trebouxiales</taxon>
        <taxon>Trebouxiaceae</taxon>
        <taxon>Symbiochloris</taxon>
    </lineage>
</organism>
<evidence type="ECO:0000256" key="7">
    <source>
        <dbReference type="ARBA" id="ARBA00023054"/>
    </source>
</evidence>
<dbReference type="PROSITE" id="PS51194">
    <property type="entry name" value="HELICASE_CTER"/>
    <property type="match status" value="1"/>
</dbReference>
<keyword evidence="3" id="KW-0547">Nucleotide-binding</keyword>
<dbReference type="PROSITE" id="PS51192">
    <property type="entry name" value="HELICASE_ATP_BIND_1"/>
    <property type="match status" value="1"/>
</dbReference>
<keyword evidence="12" id="KW-1185">Reference proteome</keyword>
<dbReference type="GO" id="GO:0005524">
    <property type="term" value="F:ATP binding"/>
    <property type="evidence" value="ECO:0007669"/>
    <property type="project" value="UniProtKB-KW"/>
</dbReference>
<evidence type="ECO:0000256" key="2">
    <source>
        <dbReference type="ARBA" id="ARBA00007025"/>
    </source>
</evidence>
<gene>
    <name evidence="11" type="ORF">WJX73_003156</name>
</gene>
<evidence type="ECO:0000256" key="8">
    <source>
        <dbReference type="ARBA" id="ARBA00023242"/>
    </source>
</evidence>
<keyword evidence="4" id="KW-0378">Hydrolase</keyword>
<dbReference type="InterPro" id="IPR001650">
    <property type="entry name" value="Helicase_C-like"/>
</dbReference>
<proteinExistence type="inferred from homology"/>
<comment type="caution">
    <text evidence="11">The sequence shown here is derived from an EMBL/GenBank/DDBJ whole genome shotgun (WGS) entry which is preliminary data.</text>
</comment>
<evidence type="ECO:0000259" key="9">
    <source>
        <dbReference type="PROSITE" id="PS51192"/>
    </source>
</evidence>
<evidence type="ECO:0000259" key="10">
    <source>
        <dbReference type="PROSITE" id="PS51194"/>
    </source>
</evidence>
<feature type="domain" description="Helicase C-terminal" evidence="10">
    <location>
        <begin position="378"/>
        <end position="524"/>
    </location>
</feature>
<keyword evidence="8" id="KW-0539">Nucleus</keyword>
<dbReference type="InterPro" id="IPR027417">
    <property type="entry name" value="P-loop_NTPase"/>
</dbReference>
<evidence type="ECO:0000256" key="6">
    <source>
        <dbReference type="ARBA" id="ARBA00022840"/>
    </source>
</evidence>
<evidence type="ECO:0000256" key="5">
    <source>
        <dbReference type="ARBA" id="ARBA00022806"/>
    </source>
</evidence>
<keyword evidence="6" id="KW-0067">ATP-binding</keyword>
<dbReference type="EMBL" id="JALJOQ010000101">
    <property type="protein sequence ID" value="KAK9798163.1"/>
    <property type="molecule type" value="Genomic_DNA"/>
</dbReference>
<accession>A0AAW1NUS1</accession>
<evidence type="ECO:0000256" key="3">
    <source>
        <dbReference type="ARBA" id="ARBA00022741"/>
    </source>
</evidence>
<evidence type="ECO:0000256" key="1">
    <source>
        <dbReference type="ARBA" id="ARBA00004123"/>
    </source>
</evidence>
<comment type="similarity">
    <text evidence="2">Belongs to the SNF2/RAD54 helicase family.</text>
</comment>
<dbReference type="GO" id="GO:0016787">
    <property type="term" value="F:hydrolase activity"/>
    <property type="evidence" value="ECO:0007669"/>
    <property type="project" value="UniProtKB-KW"/>
</dbReference>
<name>A0AAW1NUS1_9CHLO</name>
<dbReference type="Proteomes" id="UP001465755">
    <property type="component" value="Unassembled WGS sequence"/>
</dbReference>
<dbReference type="InterPro" id="IPR038718">
    <property type="entry name" value="SNF2-like_sf"/>
</dbReference>
<dbReference type="GO" id="GO:0004386">
    <property type="term" value="F:helicase activity"/>
    <property type="evidence" value="ECO:0007669"/>
    <property type="project" value="UniProtKB-KW"/>
</dbReference>
<dbReference type="CDD" id="cd18793">
    <property type="entry name" value="SF2_C_SNF"/>
    <property type="match status" value="1"/>
</dbReference>
<dbReference type="SUPFAM" id="SSF52540">
    <property type="entry name" value="P-loop containing nucleoside triphosphate hydrolases"/>
    <property type="match status" value="2"/>
</dbReference>
<dbReference type="InterPro" id="IPR014001">
    <property type="entry name" value="Helicase_ATP-bd"/>
</dbReference>
<dbReference type="Pfam" id="PF00176">
    <property type="entry name" value="SNF2-rel_dom"/>
    <property type="match status" value="1"/>
</dbReference>
<dbReference type="Gene3D" id="3.40.50.300">
    <property type="entry name" value="P-loop containing nucleotide triphosphate hydrolases"/>
    <property type="match status" value="1"/>
</dbReference>
<evidence type="ECO:0000313" key="11">
    <source>
        <dbReference type="EMBL" id="KAK9798163.1"/>
    </source>
</evidence>
<dbReference type="Pfam" id="PF00271">
    <property type="entry name" value="Helicase_C"/>
    <property type="match status" value="1"/>
</dbReference>
<dbReference type="SMART" id="SM00490">
    <property type="entry name" value="HELICc"/>
    <property type="match status" value="1"/>
</dbReference>
<reference evidence="11 12" key="1">
    <citation type="journal article" date="2024" name="Nat. Commun.">
        <title>Phylogenomics reveals the evolutionary origins of lichenization in chlorophyte algae.</title>
        <authorList>
            <person name="Puginier C."/>
            <person name="Libourel C."/>
            <person name="Otte J."/>
            <person name="Skaloud P."/>
            <person name="Haon M."/>
            <person name="Grisel S."/>
            <person name="Petersen M."/>
            <person name="Berrin J.G."/>
            <person name="Delaux P.M."/>
            <person name="Dal Grande F."/>
            <person name="Keller J."/>
        </authorList>
    </citation>
    <scope>NUCLEOTIDE SEQUENCE [LARGE SCALE GENOMIC DNA]</scope>
    <source>
        <strain evidence="11 12">SAG 2036</strain>
    </source>
</reference>
<protein>
    <submittedName>
        <fullName evidence="11">Uncharacterized protein</fullName>
    </submittedName>
</protein>
<evidence type="ECO:0000256" key="4">
    <source>
        <dbReference type="ARBA" id="ARBA00022801"/>
    </source>
</evidence>
<keyword evidence="5" id="KW-0347">Helicase</keyword>
<feature type="domain" description="Helicase ATP-binding" evidence="9">
    <location>
        <begin position="58"/>
        <end position="230"/>
    </location>
</feature>